<evidence type="ECO:0000313" key="1">
    <source>
        <dbReference type="EMBL" id="MBO8451311.1"/>
    </source>
</evidence>
<reference evidence="1" key="2">
    <citation type="journal article" date="2021" name="PeerJ">
        <title>Extensive microbial diversity within the chicken gut microbiome revealed by metagenomics and culture.</title>
        <authorList>
            <person name="Gilroy R."/>
            <person name="Ravi A."/>
            <person name="Getino M."/>
            <person name="Pursley I."/>
            <person name="Horton D.L."/>
            <person name="Alikhan N.F."/>
            <person name="Baker D."/>
            <person name="Gharbi K."/>
            <person name="Hall N."/>
            <person name="Watson M."/>
            <person name="Adriaenssens E.M."/>
            <person name="Foster-Nyarko E."/>
            <person name="Jarju S."/>
            <person name="Secka A."/>
            <person name="Antonio M."/>
            <person name="Oren A."/>
            <person name="Chaudhuri R.R."/>
            <person name="La Ragione R."/>
            <person name="Hildebrand F."/>
            <person name="Pallen M.J."/>
        </authorList>
    </citation>
    <scope>NUCLEOTIDE SEQUENCE</scope>
    <source>
        <strain evidence="1">B1-20833</strain>
    </source>
</reference>
<protein>
    <submittedName>
        <fullName evidence="1">Uncharacterized protein</fullName>
    </submittedName>
</protein>
<evidence type="ECO:0000313" key="2">
    <source>
        <dbReference type="Proteomes" id="UP000823661"/>
    </source>
</evidence>
<comment type="caution">
    <text evidence="1">The sequence shown here is derived from an EMBL/GenBank/DDBJ whole genome shotgun (WGS) entry which is preliminary data.</text>
</comment>
<reference evidence="1" key="1">
    <citation type="submission" date="2020-10" db="EMBL/GenBank/DDBJ databases">
        <authorList>
            <person name="Gilroy R."/>
        </authorList>
    </citation>
    <scope>NUCLEOTIDE SEQUENCE</scope>
    <source>
        <strain evidence="1">B1-20833</strain>
    </source>
</reference>
<gene>
    <name evidence="1" type="ORF">IAC06_00295</name>
</gene>
<dbReference type="Proteomes" id="UP000823661">
    <property type="component" value="Unassembled WGS sequence"/>
</dbReference>
<organism evidence="1 2">
    <name type="scientific">Candidatus Cryptobacteroides intestinavium</name>
    <dbReference type="NCBI Taxonomy" id="2840766"/>
    <lineage>
        <taxon>Bacteria</taxon>
        <taxon>Pseudomonadati</taxon>
        <taxon>Bacteroidota</taxon>
        <taxon>Bacteroidia</taxon>
        <taxon>Bacteroidales</taxon>
        <taxon>Candidatus Cryptobacteroides</taxon>
    </lineage>
</organism>
<dbReference type="AlphaFoldDB" id="A0A9D9ENE5"/>
<accession>A0A9D9ENE5</accession>
<dbReference type="EMBL" id="JADIMI010000005">
    <property type="protein sequence ID" value="MBO8451311.1"/>
    <property type="molecule type" value="Genomic_DNA"/>
</dbReference>
<sequence>MVTTLCIRSFAAVQDDNVAAAARMTRAASFGMTRAASFRMKERYSVPVSGE</sequence>
<proteinExistence type="predicted"/>
<name>A0A9D9ENE5_9BACT</name>